<organism evidence="1 2">
    <name type="scientific">Nocardia brasiliensis</name>
    <dbReference type="NCBI Taxonomy" id="37326"/>
    <lineage>
        <taxon>Bacteria</taxon>
        <taxon>Bacillati</taxon>
        <taxon>Actinomycetota</taxon>
        <taxon>Actinomycetes</taxon>
        <taxon>Mycobacteriales</taxon>
        <taxon>Nocardiaceae</taxon>
        <taxon>Nocardia</taxon>
    </lineage>
</organism>
<name>A0A6G9XYK6_NOCBR</name>
<proteinExistence type="predicted"/>
<protein>
    <recommendedName>
        <fullName evidence="3">Minor tail protein</fullName>
    </recommendedName>
</protein>
<gene>
    <name evidence="1" type="ORF">F5X71_29775</name>
</gene>
<accession>A0A6G9XYK6</accession>
<dbReference type="AlphaFoldDB" id="A0A6G9XYK6"/>
<evidence type="ECO:0000313" key="2">
    <source>
        <dbReference type="Proteomes" id="UP000501705"/>
    </source>
</evidence>
<sequence>MTPGEILETVATVIGSGTAGAGVTAWFNRRHTRAVADRAEAEGAMVDAEAARIIADTAVVLVAPLRTQVEALTSRVAVLESENQATKSLLKIALDHIEELHEWIRDNVPGRRPPRRPSSLPR</sequence>
<evidence type="ECO:0008006" key="3">
    <source>
        <dbReference type="Google" id="ProtNLM"/>
    </source>
</evidence>
<dbReference type="EMBL" id="CP046171">
    <property type="protein sequence ID" value="QIS05940.1"/>
    <property type="molecule type" value="Genomic_DNA"/>
</dbReference>
<dbReference type="Proteomes" id="UP000501705">
    <property type="component" value="Chromosome"/>
</dbReference>
<reference evidence="1 2" key="1">
    <citation type="journal article" date="2019" name="ACS Chem. Biol.">
        <title>Identification and Mobilization of a Cryptic Antibiotic Biosynthesis Gene Locus from a Human-Pathogenic Nocardia Isolate.</title>
        <authorList>
            <person name="Herisse M."/>
            <person name="Ishida K."/>
            <person name="Porter J.L."/>
            <person name="Howden B."/>
            <person name="Hertweck C."/>
            <person name="Stinear T.P."/>
            <person name="Pidot S.J."/>
        </authorList>
    </citation>
    <scope>NUCLEOTIDE SEQUENCE [LARGE SCALE GENOMIC DNA]</scope>
    <source>
        <strain evidence="1 2">AUSMDU00024985</strain>
    </source>
</reference>
<dbReference type="RefSeq" id="WP_167464991.1">
    <property type="nucleotide sequence ID" value="NZ_CP046171.1"/>
</dbReference>
<evidence type="ECO:0000313" key="1">
    <source>
        <dbReference type="EMBL" id="QIS05940.1"/>
    </source>
</evidence>